<dbReference type="InterPro" id="IPR016032">
    <property type="entry name" value="Sig_transdc_resp-reg_C-effctor"/>
</dbReference>
<dbReference type="InterPro" id="IPR036388">
    <property type="entry name" value="WH-like_DNA-bd_sf"/>
</dbReference>
<dbReference type="Gene3D" id="1.10.510.10">
    <property type="entry name" value="Transferase(Phosphotransferase) domain 1"/>
    <property type="match status" value="1"/>
</dbReference>
<dbReference type="Pfam" id="PF01590">
    <property type="entry name" value="GAF"/>
    <property type="match status" value="1"/>
</dbReference>
<dbReference type="Pfam" id="PF13191">
    <property type="entry name" value="AAA_16"/>
    <property type="match status" value="1"/>
</dbReference>
<dbReference type="InterPro" id="IPR000792">
    <property type="entry name" value="Tscrpt_reg_LuxR_C"/>
</dbReference>
<dbReference type="PANTHER" id="PTHR43642">
    <property type="entry name" value="HYBRID SIGNAL TRANSDUCTION HISTIDINE KINASE G"/>
    <property type="match status" value="1"/>
</dbReference>
<dbReference type="InterPro" id="IPR003018">
    <property type="entry name" value="GAF"/>
</dbReference>
<name>A0A1B2DJC6_9BACL</name>
<dbReference type="Pfam" id="PF00069">
    <property type="entry name" value="Pkinase"/>
    <property type="match status" value="1"/>
</dbReference>
<accession>A0A1B2DJC6</accession>
<dbReference type="GO" id="GO:0003677">
    <property type="term" value="F:DNA binding"/>
    <property type="evidence" value="ECO:0007669"/>
    <property type="project" value="InterPro"/>
</dbReference>
<dbReference type="RefSeq" id="WP_099518956.1">
    <property type="nucleotide sequence ID" value="NZ_CP016808.1"/>
</dbReference>
<dbReference type="SUPFAM" id="SSF46894">
    <property type="entry name" value="C-terminal effector domain of the bipartite response regulators"/>
    <property type="match status" value="1"/>
</dbReference>
<dbReference type="Gene3D" id="3.40.50.300">
    <property type="entry name" value="P-loop containing nucleotide triphosphate hydrolases"/>
    <property type="match status" value="1"/>
</dbReference>
<dbReference type="PROSITE" id="PS50011">
    <property type="entry name" value="PROTEIN_KINASE_DOM"/>
    <property type="match status" value="1"/>
</dbReference>
<evidence type="ECO:0000259" key="3">
    <source>
        <dbReference type="PROSITE" id="PS50011"/>
    </source>
</evidence>
<evidence type="ECO:0000256" key="2">
    <source>
        <dbReference type="ARBA" id="ARBA00023163"/>
    </source>
</evidence>
<feature type="domain" description="HTH luxR-type" evidence="4">
    <location>
        <begin position="1429"/>
        <end position="1494"/>
    </location>
</feature>
<dbReference type="GO" id="GO:0004672">
    <property type="term" value="F:protein kinase activity"/>
    <property type="evidence" value="ECO:0007669"/>
    <property type="project" value="InterPro"/>
</dbReference>
<evidence type="ECO:0000313" key="5">
    <source>
        <dbReference type="EMBL" id="ANY67775.1"/>
    </source>
</evidence>
<dbReference type="InterPro" id="IPR029016">
    <property type="entry name" value="GAF-like_dom_sf"/>
</dbReference>
<dbReference type="SUPFAM" id="SSF56112">
    <property type="entry name" value="Protein kinase-like (PK-like)"/>
    <property type="match status" value="1"/>
</dbReference>
<dbReference type="SUPFAM" id="SSF52540">
    <property type="entry name" value="P-loop containing nucleoside triphosphate hydrolases"/>
    <property type="match status" value="1"/>
</dbReference>
<dbReference type="GO" id="GO:0005524">
    <property type="term" value="F:ATP binding"/>
    <property type="evidence" value="ECO:0007669"/>
    <property type="project" value="InterPro"/>
</dbReference>
<protein>
    <submittedName>
        <fullName evidence="5">PAS sensor protein</fullName>
    </submittedName>
</protein>
<dbReference type="InterPro" id="IPR041664">
    <property type="entry name" value="AAA_16"/>
</dbReference>
<dbReference type="SMART" id="SM00421">
    <property type="entry name" value="HTH_LUXR"/>
    <property type="match status" value="1"/>
</dbReference>
<dbReference type="EMBL" id="CP016808">
    <property type="protein sequence ID" value="ANY67775.1"/>
    <property type="molecule type" value="Genomic_DNA"/>
</dbReference>
<dbReference type="InterPro" id="IPR027417">
    <property type="entry name" value="P-loop_NTPase"/>
</dbReference>
<dbReference type="SMART" id="SM00220">
    <property type="entry name" value="S_TKc"/>
    <property type="match status" value="1"/>
</dbReference>
<proteinExistence type="predicted"/>
<dbReference type="Pfam" id="PF00196">
    <property type="entry name" value="GerE"/>
    <property type="match status" value="1"/>
</dbReference>
<dbReference type="CDD" id="cd06170">
    <property type="entry name" value="LuxR_C_like"/>
    <property type="match status" value="1"/>
</dbReference>
<feature type="domain" description="Protein kinase" evidence="3">
    <location>
        <begin position="1"/>
        <end position="212"/>
    </location>
</feature>
<evidence type="ECO:0000256" key="1">
    <source>
        <dbReference type="ARBA" id="ARBA00023015"/>
    </source>
</evidence>
<keyword evidence="2" id="KW-0804">Transcription</keyword>
<gene>
    <name evidence="5" type="ORF">BBD42_15845</name>
</gene>
<reference evidence="5" key="1">
    <citation type="submission" date="2016-08" db="EMBL/GenBank/DDBJ databases">
        <title>Complete Genome Seqeunce of Paenibacillus sp. BIHB 4019 from tea rhizoplane.</title>
        <authorList>
            <person name="Thakur R."/>
            <person name="Swarnkar M.K."/>
            <person name="Gulati A."/>
        </authorList>
    </citation>
    <scope>NUCLEOTIDE SEQUENCE [LARGE SCALE GENOMIC DNA]</scope>
    <source>
        <strain evidence="5">BIHB4019</strain>
    </source>
</reference>
<dbReference type="InterPro" id="IPR053159">
    <property type="entry name" value="Hybrid_Histidine_Kinase"/>
</dbReference>
<dbReference type="PROSITE" id="PS00622">
    <property type="entry name" value="HTH_LUXR_1"/>
    <property type="match status" value="1"/>
</dbReference>
<dbReference type="Gene3D" id="1.10.10.10">
    <property type="entry name" value="Winged helix-like DNA-binding domain superfamily/Winged helix DNA-binding domain"/>
    <property type="match status" value="1"/>
</dbReference>
<organism evidence="5">
    <name type="scientific">Paenibacillus sp. BIHB 4019</name>
    <dbReference type="NCBI Taxonomy" id="1870819"/>
    <lineage>
        <taxon>Bacteria</taxon>
        <taxon>Bacillati</taxon>
        <taxon>Bacillota</taxon>
        <taxon>Bacilli</taxon>
        <taxon>Bacillales</taxon>
        <taxon>Paenibacillaceae</taxon>
        <taxon>Paenibacillus</taxon>
    </lineage>
</organism>
<sequence>MSAMNFENAFGPAGPDLPIPELSLRYYLAEWSGMPPEQFLPLASSLAASVAELHQQHIIHLDLRPERIHVFPAHNQSSVPDAGLAVQRTDKRYVRPDGQLANDLTLPYCSPENTGRMLRTVDERSDLYSLGVIFYEMLTGRLPFEADNPLEWVYLHLVKSVPPMTNSHMEWPEGLEAIIMKLLEKNPDKRYSSALLLQADLNNIGHSPPSFILEPGFHGREYELSVLTQALYSVCFGSTELVYISGEAGIGKTSLMDKMFRNQPQAGEFFYITGKFEQLANESPYYPIIQAFRGLIRHLLGEHKDKAELWSMRLREALGTSIGIITAIIPEAAVLLGEAPAVEVLPPYESHKRFIYAFRKFVQALASKEHPIVLFIDDLQWANSSSLQLIHALVCDPECQYLLFVCAYRHRETDARTLPGYEPDGSVSKQAVVRHLHLEPLDMAHMNRFVMETLNSPASTTMDLTELLYHKSGGNPFHFKQILLRMQDDGTLRYSADKHGWQWDWEQMLEREPGFSIQELMAYRMSRLAPEAQQLLQTAACVGSSFSPQFIAQAANQNSVALAAQWSAIEGEGIILPVHKGLYRFAHDSIQKLIYGQLENSAKQALHLHIGRFLNRQHQAEAAAGDAISMEDGKHAFEAVNHMNRGAVLIADKEERLELAQLNLEAGSRAKASSAFDVAVQYFHKGALLLGMEGWNSSFELCFNLYAQKAECEYMCGNHAQSDSDLELLLSYARGPAERSRVFMIRIMQFINQGKYSEGTALGLQSLRELQIIIDPNPGSFMLMLEGIRIEQLLRNRYDKLLQLKEMTDPDYIAAMNLIFAVVPSTFFTDKKIYFQLICRAIQLSLKHGNTPVSAAVYSAYGMILGNTRGQFDKGYAIGKIGVELSEIYNSPSIKSTTYTIYGGVLCQFAGKAGEGEAYVSQAMRYGMDSGDYVFASYAIGAHINALYARAPLSDVNRKIAEYMVVLDTTKDEFVRQNFFLYQQFFLALQGRTAAPDSFSGADFDEEHFLKQIRQEETAATTLFQFCTYKTQLCFLLGRYEDAIGWAHQAKTHEAYATHLPHLPECLFYESLAIIAVYPELRRHRIIRKNLLRNLGRYRKWAAWSPDFYQARSDILHAEYARACNEQSLAEELYDKALRQARELGDKQAISLAAELAASFYTARSMNKIALFYLQTALEGYRQWEVYVKSEQLEEQLLGLQRQEQQLAGSASPRISFFTTAVEADGSKKEQPAASISFRSSETLSTESLDLAAILQTTEAIANPLDMDAVLAEIMKTILKHAGASKGALLTGSNDALYVQVYAALENPNAPCPFELNDSSLLPEGIIRYVLRTQEKVHYAGTEESWLIHNPYMAKHQPQSVICIPVSVHGTMLGVLYLENKLASGVFTADRTPVLLAMASYGLLMCVLQSLPEQPESQSSKESAVQPLPDMIAEPLTERELEVLALLASGLSNKEIAEHLIIALSTVKVHVKNIFAKLKVNRRTKAVAQAKEMKLLS</sequence>
<dbReference type="PANTHER" id="PTHR43642:SF1">
    <property type="entry name" value="HYBRID SIGNAL TRANSDUCTION HISTIDINE KINASE G"/>
    <property type="match status" value="1"/>
</dbReference>
<dbReference type="GO" id="GO:0045892">
    <property type="term" value="P:negative regulation of DNA-templated transcription"/>
    <property type="evidence" value="ECO:0007669"/>
    <property type="project" value="UniProtKB-ARBA"/>
</dbReference>
<dbReference type="SUPFAM" id="SSF55781">
    <property type="entry name" value="GAF domain-like"/>
    <property type="match status" value="1"/>
</dbReference>
<evidence type="ECO:0000259" key="4">
    <source>
        <dbReference type="PROSITE" id="PS50043"/>
    </source>
</evidence>
<dbReference type="PROSITE" id="PS50043">
    <property type="entry name" value="HTH_LUXR_2"/>
    <property type="match status" value="1"/>
</dbReference>
<dbReference type="InterPro" id="IPR011009">
    <property type="entry name" value="Kinase-like_dom_sf"/>
</dbReference>
<keyword evidence="1" id="KW-0805">Transcription regulation</keyword>
<dbReference type="Gene3D" id="3.30.450.40">
    <property type="match status" value="1"/>
</dbReference>
<dbReference type="PRINTS" id="PR00038">
    <property type="entry name" value="HTHLUXR"/>
</dbReference>
<dbReference type="InterPro" id="IPR000719">
    <property type="entry name" value="Prot_kinase_dom"/>
</dbReference>